<proteinExistence type="predicted"/>
<organism evidence="1 2">
    <name type="scientific">Comamonas avium</name>
    <dbReference type="NCBI Taxonomy" id="2762231"/>
    <lineage>
        <taxon>Bacteria</taxon>
        <taxon>Pseudomonadati</taxon>
        <taxon>Pseudomonadota</taxon>
        <taxon>Betaproteobacteria</taxon>
        <taxon>Burkholderiales</taxon>
        <taxon>Comamonadaceae</taxon>
        <taxon>Comamonas</taxon>
    </lineage>
</organism>
<reference evidence="1 2" key="1">
    <citation type="submission" date="2020-08" db="EMBL/GenBank/DDBJ databases">
        <title>A Genomic Blueprint of the Chicken Gut Microbiome.</title>
        <authorList>
            <person name="Gilroy R."/>
            <person name="Ravi A."/>
            <person name="Getino M."/>
            <person name="Pursley I."/>
            <person name="Horton D.L."/>
            <person name="Alikhan N.-F."/>
            <person name="Baker D."/>
            <person name="Gharbi K."/>
            <person name="Hall N."/>
            <person name="Watson M."/>
            <person name="Adriaenssens E.M."/>
            <person name="Foster-Nyarko E."/>
            <person name="Jarju S."/>
            <person name="Secka A."/>
            <person name="Antonio M."/>
            <person name="Oren A."/>
            <person name="Chaudhuri R."/>
            <person name="La Ragione R.M."/>
            <person name="Hildebrand F."/>
            <person name="Pallen M.J."/>
        </authorList>
    </citation>
    <scope>NUCLEOTIDE SEQUENCE [LARGE SCALE GENOMIC DNA]</scope>
    <source>
        <strain evidence="1 2">Sa2CVA6</strain>
    </source>
</reference>
<evidence type="ECO:0000313" key="1">
    <source>
        <dbReference type="EMBL" id="MBD7959533.1"/>
    </source>
</evidence>
<comment type="caution">
    <text evidence="1">The sequence shown here is derived from an EMBL/GenBank/DDBJ whole genome shotgun (WGS) entry which is preliminary data.</text>
</comment>
<dbReference type="InterPro" id="IPR036397">
    <property type="entry name" value="RNaseH_sf"/>
</dbReference>
<gene>
    <name evidence="1" type="ORF">H9646_03485</name>
</gene>
<sequence length="165" mass="18670">MTPNEPVVHRSPRSPWKTRYFIDTEFTDWKDRQLISIAIVSEDGKEFYGECSDFHLPACNAFVQATVLPQLGSFPGRSMPTSQLALELRDWLLAIPTKPKPVLCYDYGGDYELLTELLGGALPRGWQHENVFLKIDPERLAQHRAAHGGEHHALHDARGNAFAFL</sequence>
<keyword evidence="2" id="KW-1185">Reference proteome</keyword>
<name>A0ABR8S7U7_9BURK</name>
<dbReference type="Gene3D" id="3.30.420.10">
    <property type="entry name" value="Ribonuclease H-like superfamily/Ribonuclease H"/>
    <property type="match status" value="1"/>
</dbReference>
<dbReference type="RefSeq" id="WP_191721951.1">
    <property type="nucleotide sequence ID" value="NZ_JACSQK010000002.1"/>
</dbReference>
<dbReference type="InterPro" id="IPR012337">
    <property type="entry name" value="RNaseH-like_sf"/>
</dbReference>
<dbReference type="Proteomes" id="UP000634919">
    <property type="component" value="Unassembled WGS sequence"/>
</dbReference>
<evidence type="ECO:0000313" key="2">
    <source>
        <dbReference type="Proteomes" id="UP000634919"/>
    </source>
</evidence>
<protein>
    <submittedName>
        <fullName evidence="1">3'-5' exoribonuclease</fullName>
    </submittedName>
</protein>
<dbReference type="EMBL" id="JACSQK010000002">
    <property type="protein sequence ID" value="MBD7959533.1"/>
    <property type="molecule type" value="Genomic_DNA"/>
</dbReference>
<dbReference type="SUPFAM" id="SSF53098">
    <property type="entry name" value="Ribonuclease H-like"/>
    <property type="match status" value="1"/>
</dbReference>
<accession>A0ABR8S7U7</accession>